<feature type="domain" description="Isochorismatase-like" evidence="3">
    <location>
        <begin position="23"/>
        <end position="188"/>
    </location>
</feature>
<evidence type="ECO:0000313" key="5">
    <source>
        <dbReference type="Proteomes" id="UP000803884"/>
    </source>
</evidence>
<evidence type="ECO:0000256" key="2">
    <source>
        <dbReference type="ARBA" id="ARBA00022801"/>
    </source>
</evidence>
<evidence type="ECO:0000313" key="4">
    <source>
        <dbReference type="EMBL" id="KAL1590351.1"/>
    </source>
</evidence>
<dbReference type="RefSeq" id="XP_069233456.1">
    <property type="nucleotide sequence ID" value="XM_069369526.1"/>
</dbReference>
<dbReference type="InterPro" id="IPR000868">
    <property type="entry name" value="Isochorismatase-like_dom"/>
</dbReference>
<proteinExistence type="inferred from homology"/>
<comment type="caution">
    <text evidence="4">The sequence shown here is derived from an EMBL/GenBank/DDBJ whole genome shotgun (WGS) entry which is preliminary data.</text>
</comment>
<organism evidence="4 5">
    <name type="scientific">Cladosporium halotolerans</name>
    <dbReference type="NCBI Taxonomy" id="1052096"/>
    <lineage>
        <taxon>Eukaryota</taxon>
        <taxon>Fungi</taxon>
        <taxon>Dikarya</taxon>
        <taxon>Ascomycota</taxon>
        <taxon>Pezizomycotina</taxon>
        <taxon>Dothideomycetes</taxon>
        <taxon>Dothideomycetidae</taxon>
        <taxon>Cladosporiales</taxon>
        <taxon>Cladosporiaceae</taxon>
        <taxon>Cladosporium</taxon>
    </lineage>
</organism>
<reference evidence="4 5" key="1">
    <citation type="journal article" date="2020" name="Microbiol. Resour. Announc.">
        <title>Draft Genome Sequence of a Cladosporium Species Isolated from the Mesophotic Ascidian Didemnum maculosum.</title>
        <authorList>
            <person name="Gioti A."/>
            <person name="Siaperas R."/>
            <person name="Nikolaivits E."/>
            <person name="Le Goff G."/>
            <person name="Ouazzani J."/>
            <person name="Kotoulas G."/>
            <person name="Topakas E."/>
        </authorList>
    </citation>
    <scope>NUCLEOTIDE SEQUENCE [LARGE SCALE GENOMIC DNA]</scope>
    <source>
        <strain evidence="4 5">TM138-S3</strain>
    </source>
</reference>
<dbReference type="AlphaFoldDB" id="A0AB34L2J0"/>
<dbReference type="EMBL" id="JAAQHG020000002">
    <property type="protein sequence ID" value="KAL1590351.1"/>
    <property type="molecule type" value="Genomic_DNA"/>
</dbReference>
<accession>A0AB34L2J0</accession>
<dbReference type="SUPFAM" id="SSF52499">
    <property type="entry name" value="Isochorismatase-like hydrolases"/>
    <property type="match status" value="1"/>
</dbReference>
<gene>
    <name evidence="4" type="ORF">WHR41_00920</name>
</gene>
<dbReference type="Proteomes" id="UP000803884">
    <property type="component" value="Unassembled WGS sequence"/>
</dbReference>
<dbReference type="PANTHER" id="PTHR43540">
    <property type="entry name" value="PEROXYUREIDOACRYLATE/UREIDOACRYLATE AMIDOHYDROLASE-RELATED"/>
    <property type="match status" value="1"/>
</dbReference>
<dbReference type="Pfam" id="PF00857">
    <property type="entry name" value="Isochorismatase"/>
    <property type="match status" value="1"/>
</dbReference>
<name>A0AB34L2J0_9PEZI</name>
<keyword evidence="5" id="KW-1185">Reference proteome</keyword>
<dbReference type="InterPro" id="IPR050272">
    <property type="entry name" value="Isochorismatase-like_hydrls"/>
</dbReference>
<comment type="similarity">
    <text evidence="1">Belongs to the isochorismatase family.</text>
</comment>
<keyword evidence="2" id="KW-0378">Hydrolase</keyword>
<dbReference type="InterPro" id="IPR036380">
    <property type="entry name" value="Isochorismatase-like_sf"/>
</dbReference>
<dbReference type="Gene3D" id="3.40.50.850">
    <property type="entry name" value="Isochorismatase-like"/>
    <property type="match status" value="1"/>
</dbReference>
<dbReference type="GO" id="GO:0016787">
    <property type="term" value="F:hydrolase activity"/>
    <property type="evidence" value="ECO:0007669"/>
    <property type="project" value="UniProtKB-KW"/>
</dbReference>
<dbReference type="PANTHER" id="PTHR43540:SF15">
    <property type="entry name" value="BLR5631 PROTEIN"/>
    <property type="match status" value="1"/>
</dbReference>
<dbReference type="GeneID" id="96002364"/>
<evidence type="ECO:0000259" key="3">
    <source>
        <dbReference type="Pfam" id="PF00857"/>
    </source>
</evidence>
<evidence type="ECO:0000256" key="1">
    <source>
        <dbReference type="ARBA" id="ARBA00006336"/>
    </source>
</evidence>
<protein>
    <recommendedName>
        <fullName evidence="3">Isochorismatase-like domain-containing protein</fullName>
    </recommendedName>
</protein>
<sequence>MAVQSFRQIVGAGPSTASPSNSTLVIIDAQNEYAEGKLKVSNAPSSRKAIAALLKKYRDAGGKIVHIVHKTPNGAPVFTPDTKLAEEYEELKPKDGEKVIGKIHPSAFADTELQQYLGGQAGAKLVLTGYMAHVCVSTTARDAARLGYDVLVAEDCVGDRDIPGVSGDDLTKIVMHELADAFATVVQSSDIK</sequence>